<dbReference type="RefSeq" id="WP_390620844.1">
    <property type="nucleotide sequence ID" value="NZ_SJPT01000003.1"/>
</dbReference>
<accession>A0A5C6CL61</accession>
<comment type="caution">
    <text evidence="2">The sequence shown here is derived from an EMBL/GenBank/DDBJ whole genome shotgun (WGS) entry which is preliminary data.</text>
</comment>
<name>A0A5C6CL61_9BACT</name>
<keyword evidence="3" id="KW-1185">Reference proteome</keyword>
<dbReference type="Pfam" id="PF20420">
    <property type="entry name" value="DUF6702"/>
    <property type="match status" value="1"/>
</dbReference>
<protein>
    <submittedName>
        <fullName evidence="2">Uncharacterized protein</fullName>
    </submittedName>
</protein>
<evidence type="ECO:0000313" key="2">
    <source>
        <dbReference type="EMBL" id="TWU24174.1"/>
    </source>
</evidence>
<dbReference type="Proteomes" id="UP000316304">
    <property type="component" value="Unassembled WGS sequence"/>
</dbReference>
<dbReference type="AlphaFoldDB" id="A0A5C6CL61"/>
<evidence type="ECO:0000313" key="3">
    <source>
        <dbReference type="Proteomes" id="UP000316304"/>
    </source>
</evidence>
<gene>
    <name evidence="2" type="ORF">Pla52o_20980</name>
</gene>
<organism evidence="2 3">
    <name type="scientific">Novipirellula galeiformis</name>
    <dbReference type="NCBI Taxonomy" id="2528004"/>
    <lineage>
        <taxon>Bacteria</taxon>
        <taxon>Pseudomonadati</taxon>
        <taxon>Planctomycetota</taxon>
        <taxon>Planctomycetia</taxon>
        <taxon>Pirellulales</taxon>
        <taxon>Pirellulaceae</taxon>
        <taxon>Novipirellula</taxon>
    </lineage>
</organism>
<dbReference type="EMBL" id="SJPT01000003">
    <property type="protein sequence ID" value="TWU24174.1"/>
    <property type="molecule type" value="Genomic_DNA"/>
</dbReference>
<evidence type="ECO:0000256" key="1">
    <source>
        <dbReference type="SAM" id="MobiDB-lite"/>
    </source>
</evidence>
<dbReference type="InterPro" id="IPR046525">
    <property type="entry name" value="DUF6702"/>
</dbReference>
<proteinExistence type="predicted"/>
<feature type="region of interest" description="Disordered" evidence="1">
    <location>
        <begin position="163"/>
        <end position="188"/>
    </location>
</feature>
<reference evidence="2 3" key="1">
    <citation type="submission" date="2019-02" db="EMBL/GenBank/DDBJ databases">
        <title>Deep-cultivation of Planctomycetes and their phenomic and genomic characterization uncovers novel biology.</title>
        <authorList>
            <person name="Wiegand S."/>
            <person name="Jogler M."/>
            <person name="Boedeker C."/>
            <person name="Pinto D."/>
            <person name="Vollmers J."/>
            <person name="Rivas-Marin E."/>
            <person name="Kohn T."/>
            <person name="Peeters S.H."/>
            <person name="Heuer A."/>
            <person name="Rast P."/>
            <person name="Oberbeckmann S."/>
            <person name="Bunk B."/>
            <person name="Jeske O."/>
            <person name="Meyerdierks A."/>
            <person name="Storesund J.E."/>
            <person name="Kallscheuer N."/>
            <person name="Luecker S."/>
            <person name="Lage O.M."/>
            <person name="Pohl T."/>
            <person name="Merkel B.J."/>
            <person name="Hornburger P."/>
            <person name="Mueller R.-W."/>
            <person name="Bruemmer F."/>
            <person name="Labrenz M."/>
            <person name="Spormann A.M."/>
            <person name="Op Den Camp H."/>
            <person name="Overmann J."/>
            <person name="Amann R."/>
            <person name="Jetten M.S.M."/>
            <person name="Mascher T."/>
            <person name="Medema M.H."/>
            <person name="Devos D.P."/>
            <person name="Kaster A.-K."/>
            <person name="Ovreas L."/>
            <person name="Rohde M."/>
            <person name="Galperin M.Y."/>
            <person name="Jogler C."/>
        </authorList>
    </citation>
    <scope>NUCLEOTIDE SEQUENCE [LARGE SCALE GENOMIC DNA]</scope>
    <source>
        <strain evidence="2 3">Pla52o</strain>
    </source>
</reference>
<sequence length="188" mass="21741">MHYALLLFAMLHPVHETVSEVQWNGETKRFEVALRLHLLDQQWIEKRSGSSQAVEHWGVNYLERTFLIRPQTKAKSQPPGDPTGNKATIHWVGRSDEGSHVWWYFEVEPVTANQTPARYEIQQQMFFERNEAFRNRVILIGQLSKTAITLTIERPIAPLEESIDEHPSLPPENAGSVEVIGRSDFDRR</sequence>